<organism evidence="1">
    <name type="scientific">virus sp. ctkyY8</name>
    <dbReference type="NCBI Taxonomy" id="2827995"/>
    <lineage>
        <taxon>Viruses</taxon>
    </lineage>
</organism>
<proteinExistence type="predicted"/>
<dbReference type="EMBL" id="BK059095">
    <property type="protein sequence ID" value="DAE29514.1"/>
    <property type="molecule type" value="Genomic_DNA"/>
</dbReference>
<sequence>MFTLIQRPLCTSIFQFPSAVPPQDVKERFIIFCLVWFFENFLKNCFPHQDERIISNF</sequence>
<reference evidence="1" key="1">
    <citation type="journal article" date="2021" name="Proc. Natl. Acad. Sci. U.S.A.">
        <title>A Catalog of Tens of Thousands of Viruses from Human Metagenomes Reveals Hidden Associations with Chronic Diseases.</title>
        <authorList>
            <person name="Tisza M.J."/>
            <person name="Buck C.B."/>
        </authorList>
    </citation>
    <scope>NUCLEOTIDE SEQUENCE</scope>
    <source>
        <strain evidence="1">CtkyY8</strain>
    </source>
</reference>
<evidence type="ECO:0000313" key="1">
    <source>
        <dbReference type="EMBL" id="DAE29514.1"/>
    </source>
</evidence>
<protein>
    <submittedName>
        <fullName evidence="1">Nucleophosmin protein</fullName>
    </submittedName>
</protein>
<name>A0A8S5REF6_9VIRU</name>
<accession>A0A8S5REF6</accession>